<organism evidence="2 3">
    <name type="scientific">Agaribacillus aureus</name>
    <dbReference type="NCBI Taxonomy" id="3051825"/>
    <lineage>
        <taxon>Bacteria</taxon>
        <taxon>Pseudomonadati</taxon>
        <taxon>Bacteroidota</taxon>
        <taxon>Cytophagia</taxon>
        <taxon>Cytophagales</taxon>
        <taxon>Splendidivirgaceae</taxon>
        <taxon>Agaribacillus</taxon>
    </lineage>
</organism>
<dbReference type="RefSeq" id="WP_346762838.1">
    <property type="nucleotide sequence ID" value="NZ_JAUJEB010000020.1"/>
</dbReference>
<evidence type="ECO:0000313" key="2">
    <source>
        <dbReference type="EMBL" id="MDN5217503.1"/>
    </source>
</evidence>
<feature type="signal peptide" evidence="1">
    <location>
        <begin position="1"/>
        <end position="18"/>
    </location>
</feature>
<dbReference type="Gene3D" id="2.180.10.10">
    <property type="entry name" value="RHS repeat-associated core"/>
    <property type="match status" value="1"/>
</dbReference>
<comment type="caution">
    <text evidence="2">The sequence shown here is derived from an EMBL/GenBank/DDBJ whole genome shotgun (WGS) entry which is preliminary data.</text>
</comment>
<evidence type="ECO:0000256" key="1">
    <source>
        <dbReference type="SAM" id="SignalP"/>
    </source>
</evidence>
<feature type="chain" id="PRO_5047059295" description="YD repeat-containing protein" evidence="1">
    <location>
        <begin position="19"/>
        <end position="1138"/>
    </location>
</feature>
<keyword evidence="1" id="KW-0732">Signal</keyword>
<accession>A0ABT8LME8</accession>
<protein>
    <recommendedName>
        <fullName evidence="4">YD repeat-containing protein</fullName>
    </recommendedName>
</protein>
<gene>
    <name evidence="2" type="ORF">QQ020_35855</name>
</gene>
<reference evidence="2" key="1">
    <citation type="submission" date="2023-06" db="EMBL/GenBank/DDBJ databases">
        <title>Genomic of Agaribacillus aureum.</title>
        <authorList>
            <person name="Wang G."/>
        </authorList>
    </citation>
    <scope>NUCLEOTIDE SEQUENCE</scope>
    <source>
        <strain evidence="2">BMA12</strain>
    </source>
</reference>
<proteinExistence type="predicted"/>
<evidence type="ECO:0000313" key="3">
    <source>
        <dbReference type="Proteomes" id="UP001172083"/>
    </source>
</evidence>
<keyword evidence="3" id="KW-1185">Reference proteome</keyword>
<evidence type="ECO:0008006" key="4">
    <source>
        <dbReference type="Google" id="ProtNLM"/>
    </source>
</evidence>
<dbReference type="EMBL" id="JAUJEB010000020">
    <property type="protein sequence ID" value="MDN5217503.1"/>
    <property type="molecule type" value="Genomic_DNA"/>
</dbReference>
<name>A0ABT8LME8_9BACT</name>
<dbReference type="Proteomes" id="UP001172083">
    <property type="component" value="Unassembled WGS sequence"/>
</dbReference>
<sequence length="1138" mass="128929">MKIKLFFLLSILCLNAWAQEDAFLSKIFPPSPNAASLGKYAQIPVSNYTGTPNISVPIWNIQLQDFNLPISLSYHASGIRVAENASWVGLGWALNAGGLITRSVVNLADNPTASYYVGPHKIPEQNPDYFFIGRAIGIEDPLIDTEPDIFSFNFNGRTGKFTYDQEGNIHLFPHQDLKVTEGTNSPWGIITEDGTKYNFGQDFIQEWSKTRRYVDNGIVYDQEYHNTWYLTSIELPNGDSITFNYSPEYYSYRSGLSKTQKIEKNNPSLVSESHSIYNTYNIKGYYLSSIVWKTGRIEFQASQRDDLLEYEDSTKPPVKLDLIKIFDYTNTTTPIKVYELKHGYFGNCSSCSDELKYEKLRLRLDSLTEMSGDMTLKKPPHVFKYDQANTFPSKDSGLTDHWGYNGGSTVVQGFNGFLDIGESNYYYLAGMNHDLLVGNPRIYDTPFNVNSNINKNAKFPAMRAGTLLEIEYPTGGKTIFEYEPHKYAFFINGDTATKVIEKGIQVIGEESSPTTVDTLTLSEFTNAEFTFEMELTCWDPNTHEELDCLDPNAQVNFDLYKDNRVVLLDESNNEVISVKWITGDGGFWLYRNGLMDVNRGILTPDVDGFITFAVDLALDQGSYYLKAIKDAQSPFDVWGWLSYKTEVAITPGIDDQIAGGLRVKRITHFDDTTKVLEKEFAYEKGKLFHKPKYHSAKMQYKQEGFNLGNATFVIQRFVFNDWLELNSGNVTTTGIAQGSHIGYEKVKVTEKNIANPTLGNGYSIYSYNNKPFYRNQYSYCEVFDGREQSDPLFNYRQDFNVEDSYPYPPPLLIDNDLGNLKSVEHFNSSDQKVLEERNNYRLTKVDTVFGLKVIEHPVNVVTARETGPPDHLVYMGWYQYINSWNTLKSTTRITYNVTTGDSLKNLITYEYGGNDHIQVTKTTEENSDSRHRITKVEYPSDNPLNTQTDPTVVNAMVTNNMLFPLVSEVTGEGNSILSGVINNYQIDSGNVVRKNTQIATANGTYEVRFTYDQHDANGNVLQFIDSKGVVNSIIWGHNQTLPIVQGVGVDYATLKGAYDQVGGNLSILHEQATLSDAQVTTFTYDPLIGMTSQTDPNGITIFYEYDDLNRLKLIKDHEGNILQHYEYHYHNESQGGAQ</sequence>